<feature type="domain" description="Reverse transcriptase zinc-binding" evidence="2">
    <location>
        <begin position="86"/>
        <end position="135"/>
    </location>
</feature>
<sequence>MIEYPALFALEQRKGVLVSECFEMLNVSVMWVWRWKRNILTTQERDDLNHLTARLQSVVPNDFLDAWKWEDGLQNHFSSWSIKNLLHSSNNGDSYVLNWNGWAPNSVNIFMWQALHNKIPTCDSLSRRGVPLQTRSSKTKPPPNNSPIFSRNFSPPNTHNLCANPSSTGPLVPAVLHSQNSHNFCATRVASSSAGNHDRPIAISSAVNNHLYRHYQACFWRGLDPVYIPTTKSGLQSTYYSNLKMTKKGNKGRTPNI</sequence>
<keyword evidence="4" id="KW-1185">Reference proteome</keyword>
<protein>
    <recommendedName>
        <fullName evidence="2">Reverse transcriptase zinc-binding domain-containing protein</fullName>
    </recommendedName>
</protein>
<dbReference type="EMBL" id="JAUHHV010000002">
    <property type="protein sequence ID" value="KAK1433660.1"/>
    <property type="molecule type" value="Genomic_DNA"/>
</dbReference>
<dbReference type="Pfam" id="PF13966">
    <property type="entry name" value="zf-RVT"/>
    <property type="match status" value="1"/>
</dbReference>
<evidence type="ECO:0000259" key="2">
    <source>
        <dbReference type="Pfam" id="PF13966"/>
    </source>
</evidence>
<name>A0AAD8L9J5_TARER</name>
<feature type="region of interest" description="Disordered" evidence="1">
    <location>
        <begin position="130"/>
        <end position="151"/>
    </location>
</feature>
<reference evidence="3" key="1">
    <citation type="journal article" date="2023" name="bioRxiv">
        <title>Improved chromosome-level genome assembly for marigold (Tagetes erecta).</title>
        <authorList>
            <person name="Jiang F."/>
            <person name="Yuan L."/>
            <person name="Wang S."/>
            <person name="Wang H."/>
            <person name="Xu D."/>
            <person name="Wang A."/>
            <person name="Fan W."/>
        </authorList>
    </citation>
    <scope>NUCLEOTIDE SEQUENCE</scope>
    <source>
        <strain evidence="3">WSJ</strain>
        <tissue evidence="3">Leaf</tissue>
    </source>
</reference>
<evidence type="ECO:0000256" key="1">
    <source>
        <dbReference type="SAM" id="MobiDB-lite"/>
    </source>
</evidence>
<organism evidence="3 4">
    <name type="scientific">Tagetes erecta</name>
    <name type="common">African marigold</name>
    <dbReference type="NCBI Taxonomy" id="13708"/>
    <lineage>
        <taxon>Eukaryota</taxon>
        <taxon>Viridiplantae</taxon>
        <taxon>Streptophyta</taxon>
        <taxon>Embryophyta</taxon>
        <taxon>Tracheophyta</taxon>
        <taxon>Spermatophyta</taxon>
        <taxon>Magnoliopsida</taxon>
        <taxon>eudicotyledons</taxon>
        <taxon>Gunneridae</taxon>
        <taxon>Pentapetalae</taxon>
        <taxon>asterids</taxon>
        <taxon>campanulids</taxon>
        <taxon>Asterales</taxon>
        <taxon>Asteraceae</taxon>
        <taxon>Asteroideae</taxon>
        <taxon>Heliantheae alliance</taxon>
        <taxon>Tageteae</taxon>
        <taxon>Tagetes</taxon>
    </lineage>
</organism>
<evidence type="ECO:0000313" key="3">
    <source>
        <dbReference type="EMBL" id="KAK1433660.1"/>
    </source>
</evidence>
<proteinExistence type="predicted"/>
<gene>
    <name evidence="3" type="ORF">QVD17_10574</name>
</gene>
<dbReference type="PANTHER" id="PTHR36617:SF15">
    <property type="entry name" value="REVERSE TRANSCRIPTASE ZINC-BINDING DOMAIN-CONTAINING PROTEIN"/>
    <property type="match status" value="1"/>
</dbReference>
<dbReference type="PANTHER" id="PTHR36617">
    <property type="entry name" value="PROTEIN, PUTATIVE-RELATED"/>
    <property type="match status" value="1"/>
</dbReference>
<dbReference type="AlphaFoldDB" id="A0AAD8L9J5"/>
<comment type="caution">
    <text evidence="3">The sequence shown here is derived from an EMBL/GenBank/DDBJ whole genome shotgun (WGS) entry which is preliminary data.</text>
</comment>
<accession>A0AAD8L9J5</accession>
<dbReference type="InterPro" id="IPR026960">
    <property type="entry name" value="RVT-Znf"/>
</dbReference>
<dbReference type="Proteomes" id="UP001229421">
    <property type="component" value="Unassembled WGS sequence"/>
</dbReference>
<evidence type="ECO:0000313" key="4">
    <source>
        <dbReference type="Proteomes" id="UP001229421"/>
    </source>
</evidence>